<reference evidence="2" key="1">
    <citation type="submission" date="2019-09" db="EMBL/GenBank/DDBJ databases">
        <title>Characterisation of the sponge microbiome using genome-centric metagenomics.</title>
        <authorList>
            <person name="Engelberts J.P."/>
            <person name="Robbins S.J."/>
            <person name="De Goeij J.M."/>
            <person name="Aranda M."/>
            <person name="Bell S.C."/>
            <person name="Webster N.S."/>
        </authorList>
    </citation>
    <scope>NUCLEOTIDE SEQUENCE</scope>
    <source>
        <strain evidence="2">SB0662_bin_9</strain>
    </source>
</reference>
<dbReference type="SUPFAM" id="SSF56112">
    <property type="entry name" value="Protein kinase-like (PK-like)"/>
    <property type="match status" value="1"/>
</dbReference>
<dbReference type="PANTHER" id="PTHR11012:SF30">
    <property type="entry name" value="PROTEIN KINASE-LIKE DOMAIN-CONTAINING"/>
    <property type="match status" value="1"/>
</dbReference>
<dbReference type="InterPro" id="IPR011009">
    <property type="entry name" value="Kinase-like_dom_sf"/>
</dbReference>
<dbReference type="InterPro" id="IPR004119">
    <property type="entry name" value="EcKL"/>
</dbReference>
<evidence type="ECO:0000259" key="1">
    <source>
        <dbReference type="SMART" id="SM00587"/>
    </source>
</evidence>
<dbReference type="GO" id="GO:0016740">
    <property type="term" value="F:transferase activity"/>
    <property type="evidence" value="ECO:0007669"/>
    <property type="project" value="UniProtKB-KW"/>
</dbReference>
<comment type="caution">
    <text evidence="2">The sequence shown here is derived from an EMBL/GenBank/DDBJ whole genome shotgun (WGS) entry which is preliminary data.</text>
</comment>
<keyword evidence="2" id="KW-0808">Transferase</keyword>
<gene>
    <name evidence="2" type="ORF">F4Y08_13615</name>
</gene>
<dbReference type="Pfam" id="PF02958">
    <property type="entry name" value="EcKL"/>
    <property type="match status" value="1"/>
</dbReference>
<dbReference type="PANTHER" id="PTHR11012">
    <property type="entry name" value="PROTEIN KINASE-LIKE DOMAIN-CONTAINING"/>
    <property type="match status" value="1"/>
</dbReference>
<name>A0A6B1DVJ4_9CHLR</name>
<sequence length="394" mass="44401">MSKPPLIDSGADITTDWINRAFAAGGAGFPAVTQVSTVPVGVGRGLVGEILRCCLAYADEDPDAPTSVIVKLPGRDRRSRTMSRRLGLHEREYAFYSRLRDDVLVRTPCLYYIDYDAETDDCVIVQEDLTGMAQVDQLVGATAEQARVALHSITMLHAQFLGQTRDERFAARVWMKRSRWELFLLQALYLWFLPSVRRDFGEYLSPPLNRVMLEFGCSMISFWRRAARLVPLTFTHGDYRLDNLFFDPDNPSELAVIDWQVCSIGSGMRDLALFLATNVEPDVRRTVERDVIEEYGEAMARAGTDIAFEVWWHAYRMHILGHLQYTVMVCGGLEAEAGPALELVHTGLRRTLAAVEDLNVDELLHELESGLATRLLWPGFHGAARVLSMMRRSG</sequence>
<dbReference type="EMBL" id="VXPY01000094">
    <property type="protein sequence ID" value="MYD91351.1"/>
    <property type="molecule type" value="Genomic_DNA"/>
</dbReference>
<evidence type="ECO:0000313" key="2">
    <source>
        <dbReference type="EMBL" id="MYD91351.1"/>
    </source>
</evidence>
<dbReference type="InterPro" id="IPR015897">
    <property type="entry name" value="CHK_kinase-like"/>
</dbReference>
<organism evidence="2">
    <name type="scientific">Caldilineaceae bacterium SB0662_bin_9</name>
    <dbReference type="NCBI Taxonomy" id="2605258"/>
    <lineage>
        <taxon>Bacteria</taxon>
        <taxon>Bacillati</taxon>
        <taxon>Chloroflexota</taxon>
        <taxon>Caldilineae</taxon>
        <taxon>Caldilineales</taxon>
        <taxon>Caldilineaceae</taxon>
    </lineage>
</organism>
<dbReference type="Gene3D" id="3.90.1200.10">
    <property type="match status" value="1"/>
</dbReference>
<dbReference type="AlphaFoldDB" id="A0A6B1DVJ4"/>
<accession>A0A6B1DVJ4</accession>
<proteinExistence type="predicted"/>
<dbReference type="SMART" id="SM00587">
    <property type="entry name" value="CHK"/>
    <property type="match status" value="1"/>
</dbReference>
<feature type="domain" description="CHK kinase-like" evidence="1">
    <location>
        <begin position="124"/>
        <end position="305"/>
    </location>
</feature>
<protein>
    <submittedName>
        <fullName evidence="2">Phosphotransferase</fullName>
    </submittedName>
</protein>